<dbReference type="Proteomes" id="UP001107558">
    <property type="component" value="Chromosome 1"/>
</dbReference>
<proteinExistence type="inferred from homology"/>
<protein>
    <recommendedName>
        <fullName evidence="2">Biogenesis of lysosome-related organelles complex 1 subunit 1</fullName>
    </recommendedName>
</protein>
<evidence type="ECO:0000256" key="3">
    <source>
        <dbReference type="SAM" id="MobiDB-lite"/>
    </source>
</evidence>
<dbReference type="GO" id="GO:0016197">
    <property type="term" value="P:endosomal transport"/>
    <property type="evidence" value="ECO:0007669"/>
    <property type="project" value="TreeGrafter"/>
</dbReference>
<dbReference type="EMBL" id="JADBJN010000001">
    <property type="protein sequence ID" value="KAG5680875.1"/>
    <property type="molecule type" value="Genomic_DNA"/>
</dbReference>
<evidence type="ECO:0000256" key="1">
    <source>
        <dbReference type="ARBA" id="ARBA00007133"/>
    </source>
</evidence>
<dbReference type="AlphaFoldDB" id="A0A9J6CGF8"/>
<feature type="compositionally biased region" description="Basic and acidic residues" evidence="3">
    <location>
        <begin position="8"/>
        <end position="27"/>
    </location>
</feature>
<dbReference type="OrthoDB" id="20018at2759"/>
<dbReference type="Pfam" id="PF06320">
    <property type="entry name" value="GCN5L1"/>
    <property type="match status" value="1"/>
</dbReference>
<accession>A0A9J6CGF8</accession>
<dbReference type="GO" id="GO:0031083">
    <property type="term" value="C:BLOC-1 complex"/>
    <property type="evidence" value="ECO:0007669"/>
    <property type="project" value="InterPro"/>
</dbReference>
<reference evidence="4" key="1">
    <citation type="submission" date="2021-03" db="EMBL/GenBank/DDBJ databases">
        <title>Chromosome level genome of the anhydrobiotic midge Polypedilum vanderplanki.</title>
        <authorList>
            <person name="Yoshida Y."/>
            <person name="Kikawada T."/>
            <person name="Gusev O."/>
        </authorList>
    </citation>
    <scope>NUCLEOTIDE SEQUENCE</scope>
    <source>
        <strain evidence="4">NIAS01</strain>
        <tissue evidence="4">Whole body or cell culture</tissue>
    </source>
</reference>
<comment type="caution">
    <text evidence="4">The sequence shown here is derived from an EMBL/GenBank/DDBJ whole genome shotgun (WGS) entry which is preliminary data.</text>
</comment>
<comment type="similarity">
    <text evidence="1">Belongs to the BLOC1S1 family.</text>
</comment>
<evidence type="ECO:0000256" key="2">
    <source>
        <dbReference type="ARBA" id="ARBA00019577"/>
    </source>
</evidence>
<dbReference type="InterPro" id="IPR009395">
    <property type="entry name" value="BLOC1S1"/>
</dbReference>
<name>A0A9J6CGF8_POLVA</name>
<evidence type="ECO:0000313" key="4">
    <source>
        <dbReference type="EMBL" id="KAG5680875.1"/>
    </source>
</evidence>
<sequence length="121" mass="13799">MLSSMLKHHQEEMKGRNETQEKLKKEAVQAANELTQNLVEHLNINVATAYLNQKRLDAEAKNLNVAANNFAKQTQQWLALIDNFSSALKELGDVENWSKTIEKDMNSITAALEIAYKIERE</sequence>
<gene>
    <name evidence="4" type="ORF">PVAND_010356</name>
</gene>
<keyword evidence="5" id="KW-1185">Reference proteome</keyword>
<dbReference type="PANTHER" id="PTHR13073:SF0">
    <property type="entry name" value="BIOGENESIS OF LYSOSOME-RELATED ORGANELLES COMPLEX 1 SUBUNIT 1"/>
    <property type="match status" value="1"/>
</dbReference>
<evidence type="ECO:0000313" key="5">
    <source>
        <dbReference type="Proteomes" id="UP001107558"/>
    </source>
</evidence>
<organism evidence="4 5">
    <name type="scientific">Polypedilum vanderplanki</name>
    <name type="common">Sleeping chironomid midge</name>
    <dbReference type="NCBI Taxonomy" id="319348"/>
    <lineage>
        <taxon>Eukaryota</taxon>
        <taxon>Metazoa</taxon>
        <taxon>Ecdysozoa</taxon>
        <taxon>Arthropoda</taxon>
        <taxon>Hexapoda</taxon>
        <taxon>Insecta</taxon>
        <taxon>Pterygota</taxon>
        <taxon>Neoptera</taxon>
        <taxon>Endopterygota</taxon>
        <taxon>Diptera</taxon>
        <taxon>Nematocera</taxon>
        <taxon>Chironomoidea</taxon>
        <taxon>Chironomidae</taxon>
        <taxon>Chironominae</taxon>
        <taxon>Polypedilum</taxon>
        <taxon>Polypedilum</taxon>
    </lineage>
</organism>
<feature type="region of interest" description="Disordered" evidence="3">
    <location>
        <begin position="1"/>
        <end position="27"/>
    </location>
</feature>
<dbReference type="PANTHER" id="PTHR13073">
    <property type="entry name" value="BLOC-1 COMPLEX SUBUNIT 1"/>
    <property type="match status" value="1"/>
</dbReference>